<keyword evidence="4" id="KW-1185">Reference proteome</keyword>
<keyword evidence="2" id="KW-0732">Signal</keyword>
<organism evidence="3 4">
    <name type="scientific">Caenorhabditis angaria</name>
    <dbReference type="NCBI Taxonomy" id="860376"/>
    <lineage>
        <taxon>Eukaryota</taxon>
        <taxon>Metazoa</taxon>
        <taxon>Ecdysozoa</taxon>
        <taxon>Nematoda</taxon>
        <taxon>Chromadorea</taxon>
        <taxon>Rhabditida</taxon>
        <taxon>Rhabditina</taxon>
        <taxon>Rhabditomorpha</taxon>
        <taxon>Rhabditoidea</taxon>
        <taxon>Rhabditidae</taxon>
        <taxon>Peloderinae</taxon>
        <taxon>Caenorhabditis</taxon>
    </lineage>
</organism>
<evidence type="ECO:0000313" key="3">
    <source>
        <dbReference type="EMBL" id="CAI5443927.1"/>
    </source>
</evidence>
<feature type="chain" id="PRO_5040403181" evidence="2">
    <location>
        <begin position="19"/>
        <end position="185"/>
    </location>
</feature>
<protein>
    <submittedName>
        <fullName evidence="3">Uncharacterized protein</fullName>
    </submittedName>
</protein>
<evidence type="ECO:0000256" key="1">
    <source>
        <dbReference type="SAM" id="Phobius"/>
    </source>
</evidence>
<gene>
    <name evidence="3" type="ORF">CAMP_LOCUS6564</name>
</gene>
<name>A0A9P1IDU2_9PELO</name>
<dbReference type="AlphaFoldDB" id="A0A9P1IDU2"/>
<dbReference type="Proteomes" id="UP001152747">
    <property type="component" value="Unassembled WGS sequence"/>
</dbReference>
<evidence type="ECO:0000313" key="4">
    <source>
        <dbReference type="Proteomes" id="UP001152747"/>
    </source>
</evidence>
<accession>A0A9P1IDU2</accession>
<dbReference type="EMBL" id="CANHGI010000003">
    <property type="protein sequence ID" value="CAI5443927.1"/>
    <property type="molecule type" value="Genomic_DNA"/>
</dbReference>
<feature type="signal peptide" evidence="2">
    <location>
        <begin position="1"/>
        <end position="18"/>
    </location>
</feature>
<evidence type="ECO:0000256" key="2">
    <source>
        <dbReference type="SAM" id="SignalP"/>
    </source>
</evidence>
<sequence length="185" mass="21897">MKIGALLFFFSFFYIATAFVRPPPPPELHKNELLVYWSRVEKEFELDNKIIVLNINVEYADTFKIFKDQRDMVEDFFLNVTVHENDYEKMKRMCKESSEKLRQEVVTPFRHTHLIIHCESIQMKIHPHVVTIWVEALIILVLLSVLACNSDSQRKLRNAPVALQQYVRFQRGSVDMPDIIDLDRD</sequence>
<keyword evidence="1" id="KW-0472">Membrane</keyword>
<keyword evidence="1" id="KW-0812">Transmembrane</keyword>
<proteinExistence type="predicted"/>
<feature type="transmembrane region" description="Helical" evidence="1">
    <location>
        <begin position="130"/>
        <end position="148"/>
    </location>
</feature>
<comment type="caution">
    <text evidence="3">The sequence shown here is derived from an EMBL/GenBank/DDBJ whole genome shotgun (WGS) entry which is preliminary data.</text>
</comment>
<keyword evidence="1" id="KW-1133">Transmembrane helix</keyword>
<reference evidence="3" key="1">
    <citation type="submission" date="2022-11" db="EMBL/GenBank/DDBJ databases">
        <authorList>
            <person name="Kikuchi T."/>
        </authorList>
    </citation>
    <scope>NUCLEOTIDE SEQUENCE</scope>
    <source>
        <strain evidence="3">PS1010</strain>
    </source>
</reference>